<dbReference type="Pfam" id="PF03609">
    <property type="entry name" value="EII-Sor"/>
    <property type="match status" value="1"/>
</dbReference>
<keyword evidence="3" id="KW-1003">Cell membrane</keyword>
<dbReference type="STRING" id="1798182.GA0061081_104134"/>
<reference evidence="11" key="1">
    <citation type="submission" date="2016-08" db="EMBL/GenBank/DDBJ databases">
        <authorList>
            <person name="Varghese N."/>
            <person name="Submissions Spin"/>
        </authorList>
    </citation>
    <scope>NUCLEOTIDE SEQUENCE [LARGE SCALE GENOMIC DNA]</scope>
    <source>
        <strain evidence="11">R-53248</strain>
    </source>
</reference>
<keyword evidence="8 9" id="KW-0472">Membrane</keyword>
<evidence type="ECO:0000256" key="6">
    <source>
        <dbReference type="ARBA" id="ARBA00022692"/>
    </source>
</evidence>
<dbReference type="InterPro" id="IPR050303">
    <property type="entry name" value="GatZ_KbaZ_carbometab"/>
</dbReference>
<evidence type="ECO:0000256" key="4">
    <source>
        <dbReference type="ARBA" id="ARBA00022597"/>
    </source>
</evidence>
<evidence type="ECO:0000256" key="5">
    <source>
        <dbReference type="ARBA" id="ARBA00022683"/>
    </source>
</evidence>
<accession>A0A1C4BFH4</accession>
<keyword evidence="6 9" id="KW-0812">Transmembrane</keyword>
<gene>
    <name evidence="10" type="ORF">GA0061081_104134</name>
</gene>
<dbReference type="GO" id="GO:0005886">
    <property type="term" value="C:plasma membrane"/>
    <property type="evidence" value="ECO:0007669"/>
    <property type="project" value="UniProtKB-SubCell"/>
</dbReference>
<dbReference type="PANTHER" id="PTHR32502:SF8">
    <property type="entry name" value="N-ACETYLGALACTOSAMINE PERMEASE IIC COMPONENT 1"/>
    <property type="match status" value="1"/>
</dbReference>
<proteinExistence type="predicted"/>
<sequence>MSIELTAIFLALIAMLANGEYFLGSSMLSRPLVTCTLAGLVMGDITQGIIIGATLELAFVGSFSIGASIPPEIISGSILGTAFAIGAGKSTEIALTLGIPIASFVLLVKNLCFLFILPYFVHKADQYACEGNGKGMDRMNLLGGFFSVNLPIGLVVGLSYLFGSSAINDLLEMIPKFIIDGLGIATGLLPAFGFAMLMKIMIKKTNVTFFVLGFALAVYMKVPVTGVAIFGACIALILTGYSAFNGKKDVIEDGNQRLNNNTGDTLGIQEINYENEEF</sequence>
<feature type="transmembrane region" description="Helical" evidence="9">
    <location>
        <begin position="174"/>
        <end position="197"/>
    </location>
</feature>
<evidence type="ECO:0000313" key="11">
    <source>
        <dbReference type="Proteomes" id="UP000199670"/>
    </source>
</evidence>
<keyword evidence="7 9" id="KW-1133">Transmembrane helix</keyword>
<dbReference type="PROSITE" id="PS51106">
    <property type="entry name" value="PTS_EIIC_TYPE_4"/>
    <property type="match status" value="1"/>
</dbReference>
<evidence type="ECO:0000256" key="7">
    <source>
        <dbReference type="ARBA" id="ARBA00022989"/>
    </source>
</evidence>
<comment type="subcellular location">
    <subcellularLocation>
        <location evidence="1">Cell membrane</location>
        <topology evidence="1">Multi-pass membrane protein</topology>
    </subcellularLocation>
</comment>
<dbReference type="AlphaFoldDB" id="A0A1C4BFH4"/>
<name>A0A1C4BFH4_9GAMM</name>
<evidence type="ECO:0000313" key="10">
    <source>
        <dbReference type="EMBL" id="SCC05627.1"/>
    </source>
</evidence>
<keyword evidence="11" id="KW-1185">Reference proteome</keyword>
<evidence type="ECO:0000256" key="8">
    <source>
        <dbReference type="ARBA" id="ARBA00023136"/>
    </source>
</evidence>
<keyword evidence="4" id="KW-0762">Sugar transport</keyword>
<dbReference type="EMBL" id="FMAQ01000004">
    <property type="protein sequence ID" value="SCC05627.1"/>
    <property type="molecule type" value="Genomic_DNA"/>
</dbReference>
<feature type="transmembrane region" description="Helical" evidence="9">
    <location>
        <begin position="209"/>
        <end position="238"/>
    </location>
</feature>
<organism evidence="10 11">
    <name type="scientific">Gilliamella bombicola</name>
    <dbReference type="NCBI Taxonomy" id="1798182"/>
    <lineage>
        <taxon>Bacteria</taxon>
        <taxon>Pseudomonadati</taxon>
        <taxon>Pseudomonadota</taxon>
        <taxon>Gammaproteobacteria</taxon>
        <taxon>Orbales</taxon>
        <taxon>Orbaceae</taxon>
        <taxon>Gilliamella</taxon>
    </lineage>
</organism>
<dbReference type="OrthoDB" id="3190125at2"/>
<evidence type="ECO:0000256" key="1">
    <source>
        <dbReference type="ARBA" id="ARBA00004651"/>
    </source>
</evidence>
<protein>
    <submittedName>
        <fullName evidence="10">PTS system, mannose-specific IIC component</fullName>
    </submittedName>
</protein>
<dbReference type="GO" id="GO:0009401">
    <property type="term" value="P:phosphoenolpyruvate-dependent sugar phosphotransferase system"/>
    <property type="evidence" value="ECO:0007669"/>
    <property type="project" value="UniProtKB-KW"/>
</dbReference>
<dbReference type="PANTHER" id="PTHR32502">
    <property type="entry name" value="N-ACETYLGALACTOSAMINE PERMEASE II COMPONENT-RELATED"/>
    <property type="match status" value="1"/>
</dbReference>
<keyword evidence="5" id="KW-0598">Phosphotransferase system</keyword>
<evidence type="ECO:0000256" key="9">
    <source>
        <dbReference type="SAM" id="Phobius"/>
    </source>
</evidence>
<dbReference type="Proteomes" id="UP000199670">
    <property type="component" value="Unassembled WGS sequence"/>
</dbReference>
<dbReference type="InterPro" id="IPR004700">
    <property type="entry name" value="PTS_IIC_man"/>
</dbReference>
<dbReference type="RefSeq" id="WP_091348078.1">
    <property type="nucleotide sequence ID" value="NZ_FMAQ01000004.1"/>
</dbReference>
<keyword evidence="2" id="KW-0813">Transport</keyword>
<feature type="transmembrane region" description="Helical" evidence="9">
    <location>
        <begin position="97"/>
        <end position="121"/>
    </location>
</feature>
<evidence type="ECO:0000256" key="3">
    <source>
        <dbReference type="ARBA" id="ARBA00022475"/>
    </source>
</evidence>
<evidence type="ECO:0000256" key="2">
    <source>
        <dbReference type="ARBA" id="ARBA00022448"/>
    </source>
</evidence>
<feature type="transmembrane region" description="Helical" evidence="9">
    <location>
        <begin position="141"/>
        <end position="162"/>
    </location>
</feature>